<protein>
    <submittedName>
        <fullName evidence="2">Uncharacterized protein</fullName>
    </submittedName>
</protein>
<organism evidence="2 3">
    <name type="scientific">Metapseudomonas otitidis</name>
    <dbReference type="NCBI Taxonomy" id="319939"/>
    <lineage>
        <taxon>Bacteria</taxon>
        <taxon>Pseudomonadati</taxon>
        <taxon>Pseudomonadota</taxon>
        <taxon>Gammaproteobacteria</taxon>
        <taxon>Pseudomonadales</taxon>
        <taxon>Pseudomonadaceae</taxon>
        <taxon>Metapseudomonas</taxon>
    </lineage>
</organism>
<feature type="non-terminal residue" evidence="2">
    <location>
        <position position="98"/>
    </location>
</feature>
<feature type="non-terminal residue" evidence="2">
    <location>
        <position position="1"/>
    </location>
</feature>
<reference evidence="2 3" key="1">
    <citation type="submission" date="2019-12" db="EMBL/GenBank/DDBJ databases">
        <title>Draft genome sequence of Pseudomonas otitidis recovered from a chicken carcass.</title>
        <authorList>
            <person name="Vieira T.R."/>
            <person name="Oliviera E.F.C."/>
            <person name="Silva N.M.V."/>
            <person name="Sambrano G.E."/>
            <person name="Cibulski S.P."/>
            <person name="Cardoso M.R.I."/>
        </authorList>
    </citation>
    <scope>NUCLEOTIDE SEQUENCE [LARGE SCALE GENOMIC DNA]</scope>
    <source>
        <strain evidence="2 3">25_K</strain>
    </source>
</reference>
<dbReference type="EMBL" id="WTFN01000702">
    <property type="protein sequence ID" value="MWK60615.1"/>
    <property type="molecule type" value="Genomic_DNA"/>
</dbReference>
<evidence type="ECO:0000313" key="2">
    <source>
        <dbReference type="EMBL" id="MWK60615.1"/>
    </source>
</evidence>
<sequence>AGRPGGGGGGGGGGRGGGAGGGGGGGRGGGGAGGGGGGGAGGGGGGAPPRNPAGWGARAARPAAPQAMCGTTLGPTSGAPHSPPSPRPRGSGPWSGGP</sequence>
<feature type="compositionally biased region" description="Low complexity" evidence="1">
    <location>
        <begin position="52"/>
        <end position="65"/>
    </location>
</feature>
<dbReference type="Proteomes" id="UP000461288">
    <property type="component" value="Unassembled WGS sequence"/>
</dbReference>
<evidence type="ECO:0000313" key="3">
    <source>
        <dbReference type="Proteomes" id="UP000461288"/>
    </source>
</evidence>
<accession>A0A7X3HF84</accession>
<gene>
    <name evidence="2" type="ORF">GO594_32115</name>
</gene>
<comment type="caution">
    <text evidence="2">The sequence shown here is derived from an EMBL/GenBank/DDBJ whole genome shotgun (WGS) entry which is preliminary data.</text>
</comment>
<name>A0A7X3HF84_9GAMM</name>
<proteinExistence type="predicted"/>
<feature type="region of interest" description="Disordered" evidence="1">
    <location>
        <begin position="1"/>
        <end position="98"/>
    </location>
</feature>
<dbReference type="AlphaFoldDB" id="A0A7X3HF84"/>
<feature type="compositionally biased region" description="Gly residues" evidence="1">
    <location>
        <begin position="1"/>
        <end position="47"/>
    </location>
</feature>
<evidence type="ECO:0000256" key="1">
    <source>
        <dbReference type="SAM" id="MobiDB-lite"/>
    </source>
</evidence>